<organism evidence="1 2">
    <name type="scientific">Sediminibacterium goheungense</name>
    <dbReference type="NCBI Taxonomy" id="1086393"/>
    <lineage>
        <taxon>Bacteria</taxon>
        <taxon>Pseudomonadati</taxon>
        <taxon>Bacteroidota</taxon>
        <taxon>Chitinophagia</taxon>
        <taxon>Chitinophagales</taxon>
        <taxon>Chitinophagaceae</taxon>
        <taxon>Sediminibacterium</taxon>
    </lineage>
</organism>
<comment type="caution">
    <text evidence="1">The sequence shown here is derived from an EMBL/GenBank/DDBJ whole genome shotgun (WGS) entry which is preliminary data.</text>
</comment>
<dbReference type="Proteomes" id="UP000295741">
    <property type="component" value="Unassembled WGS sequence"/>
</dbReference>
<dbReference type="AlphaFoldDB" id="A0A4R6IU05"/>
<sequence>METTPISREPAAIATLFSHDYLNAKALYLYLTGKIPTISFMNGTEPLAADKIEQEEE</sequence>
<gene>
    <name evidence="1" type="ORF">BC659_2720</name>
</gene>
<protein>
    <submittedName>
        <fullName evidence="1">Uncharacterized protein</fullName>
    </submittedName>
</protein>
<dbReference type="RefSeq" id="WP_162847434.1">
    <property type="nucleotide sequence ID" value="NZ_SNWP01000012.1"/>
</dbReference>
<evidence type="ECO:0000313" key="2">
    <source>
        <dbReference type="Proteomes" id="UP000295741"/>
    </source>
</evidence>
<accession>A0A4R6IU05</accession>
<proteinExistence type="predicted"/>
<dbReference type="EMBL" id="SNWP01000012">
    <property type="protein sequence ID" value="TDO25797.1"/>
    <property type="molecule type" value="Genomic_DNA"/>
</dbReference>
<reference evidence="1 2" key="1">
    <citation type="submission" date="2019-03" db="EMBL/GenBank/DDBJ databases">
        <title>Genomic Encyclopedia of Archaeal and Bacterial Type Strains, Phase II (KMG-II): from individual species to whole genera.</title>
        <authorList>
            <person name="Goeker M."/>
        </authorList>
    </citation>
    <scope>NUCLEOTIDE SEQUENCE [LARGE SCALE GENOMIC DNA]</scope>
    <source>
        <strain evidence="1 2">DSM 28323</strain>
    </source>
</reference>
<evidence type="ECO:0000313" key="1">
    <source>
        <dbReference type="EMBL" id="TDO25797.1"/>
    </source>
</evidence>
<keyword evidence="2" id="KW-1185">Reference proteome</keyword>
<name>A0A4R6IU05_9BACT</name>